<dbReference type="Gene3D" id="3.40.50.1360">
    <property type="match status" value="1"/>
</dbReference>
<dbReference type="EC" id="3.1.1.31" evidence="5 7"/>
<comment type="similarity">
    <text evidence="4 7">Belongs to the glucosamine/galactosamine-6-phosphate isomerase family. 6-phosphogluconolactonase subfamily.</text>
</comment>
<dbReference type="PANTHER" id="PTHR11054:SF0">
    <property type="entry name" value="6-PHOSPHOGLUCONOLACTONASE"/>
    <property type="match status" value="1"/>
</dbReference>
<dbReference type="GO" id="GO:0017057">
    <property type="term" value="F:6-phosphogluconolactonase activity"/>
    <property type="evidence" value="ECO:0007669"/>
    <property type="project" value="UniProtKB-EC"/>
</dbReference>
<proteinExistence type="inferred from homology"/>
<dbReference type="SUPFAM" id="SSF100950">
    <property type="entry name" value="NagB/RpiA/CoA transferase-like"/>
    <property type="match status" value="1"/>
</dbReference>
<sequence length="245" mass="25822">MSEPSPEVLRHPDKQATADAAAAQLVSTLATAQREGREPQVALTGGSMGSAIIASVLARPDHADVDWSRVTVWWGDERYLPAGDAERNDTQNDAAGLGSLGMDPARVHRVDGPDRAASVEASAQAYGDLIRQEGGGEFEVVMFGVGPDGHIASLFPHHPAQRVFDRIAVAVHDSPKPPPDRVTLTFEALNHAREVWFLVAGEDKAQAVAAALAPGADRWDVPASGVSGGTATRWFVDEAAAADLP</sequence>
<dbReference type="RefSeq" id="WP_277191654.1">
    <property type="nucleotide sequence ID" value="NZ_JAROAV010000024.1"/>
</dbReference>
<evidence type="ECO:0000256" key="4">
    <source>
        <dbReference type="ARBA" id="ARBA00010662"/>
    </source>
</evidence>
<dbReference type="InterPro" id="IPR006148">
    <property type="entry name" value="Glc/Gal-6P_isomerase"/>
</dbReference>
<evidence type="ECO:0000256" key="5">
    <source>
        <dbReference type="ARBA" id="ARBA00013198"/>
    </source>
</evidence>
<evidence type="ECO:0000313" key="10">
    <source>
        <dbReference type="EMBL" id="MDF8264048.1"/>
    </source>
</evidence>
<feature type="region of interest" description="Disordered" evidence="8">
    <location>
        <begin position="1"/>
        <end position="20"/>
    </location>
</feature>
<comment type="pathway">
    <text evidence="3 7">Carbohydrate degradation; pentose phosphate pathway; D-ribulose 5-phosphate from D-glucose 6-phosphate (oxidative stage): step 2/3.</text>
</comment>
<accession>A0ABT6C524</accession>
<organism evidence="10 11">
    <name type="scientific">Luteipulveratus flavus</name>
    <dbReference type="NCBI Taxonomy" id="3031728"/>
    <lineage>
        <taxon>Bacteria</taxon>
        <taxon>Bacillati</taxon>
        <taxon>Actinomycetota</taxon>
        <taxon>Actinomycetes</taxon>
        <taxon>Micrococcales</taxon>
        <taxon>Dermacoccaceae</taxon>
        <taxon>Luteipulveratus</taxon>
    </lineage>
</organism>
<comment type="catalytic activity">
    <reaction evidence="1 7">
        <text>6-phospho-D-glucono-1,5-lactone + H2O = 6-phospho-D-gluconate + H(+)</text>
        <dbReference type="Rhea" id="RHEA:12556"/>
        <dbReference type="ChEBI" id="CHEBI:15377"/>
        <dbReference type="ChEBI" id="CHEBI:15378"/>
        <dbReference type="ChEBI" id="CHEBI:57955"/>
        <dbReference type="ChEBI" id="CHEBI:58759"/>
        <dbReference type="EC" id="3.1.1.31"/>
    </reaction>
</comment>
<dbReference type="NCBIfam" id="TIGR01198">
    <property type="entry name" value="pgl"/>
    <property type="match status" value="1"/>
</dbReference>
<name>A0ABT6C524_9MICO</name>
<feature type="domain" description="Glucosamine/galactosamine-6-phosphate isomerase" evidence="9">
    <location>
        <begin position="12"/>
        <end position="232"/>
    </location>
</feature>
<comment type="function">
    <text evidence="2 7">Hydrolysis of 6-phosphogluconolactone to 6-phosphogluconate.</text>
</comment>
<dbReference type="PANTHER" id="PTHR11054">
    <property type="entry name" value="6-PHOSPHOGLUCONOLACTONASE"/>
    <property type="match status" value="1"/>
</dbReference>
<evidence type="ECO:0000259" key="9">
    <source>
        <dbReference type="Pfam" id="PF01182"/>
    </source>
</evidence>
<dbReference type="Proteomes" id="UP001528912">
    <property type="component" value="Unassembled WGS sequence"/>
</dbReference>
<reference evidence="10 11" key="1">
    <citation type="submission" date="2023-03" db="EMBL/GenBank/DDBJ databases">
        <title>YIM 133296 draft genome.</title>
        <authorList>
            <person name="Xiong L."/>
        </authorList>
    </citation>
    <scope>NUCLEOTIDE SEQUENCE [LARGE SCALE GENOMIC DNA]</scope>
    <source>
        <strain evidence="10 11">YIM 133296</strain>
    </source>
</reference>
<dbReference type="Pfam" id="PF01182">
    <property type="entry name" value="Glucosamine_iso"/>
    <property type="match status" value="1"/>
</dbReference>
<evidence type="ECO:0000256" key="1">
    <source>
        <dbReference type="ARBA" id="ARBA00000832"/>
    </source>
</evidence>
<gene>
    <name evidence="7 10" type="primary">pgl</name>
    <name evidence="10" type="ORF">P4R38_07340</name>
</gene>
<evidence type="ECO:0000313" key="11">
    <source>
        <dbReference type="Proteomes" id="UP001528912"/>
    </source>
</evidence>
<evidence type="ECO:0000256" key="3">
    <source>
        <dbReference type="ARBA" id="ARBA00004961"/>
    </source>
</evidence>
<comment type="caution">
    <text evidence="10">The sequence shown here is derived from an EMBL/GenBank/DDBJ whole genome shotgun (WGS) entry which is preliminary data.</text>
</comment>
<dbReference type="InterPro" id="IPR039104">
    <property type="entry name" value="6PGL"/>
</dbReference>
<evidence type="ECO:0000256" key="8">
    <source>
        <dbReference type="SAM" id="MobiDB-lite"/>
    </source>
</evidence>
<evidence type="ECO:0000256" key="7">
    <source>
        <dbReference type="RuleBase" id="RU365095"/>
    </source>
</evidence>
<evidence type="ECO:0000256" key="2">
    <source>
        <dbReference type="ARBA" id="ARBA00002681"/>
    </source>
</evidence>
<dbReference type="InterPro" id="IPR037171">
    <property type="entry name" value="NagB/RpiA_transferase-like"/>
</dbReference>
<protein>
    <recommendedName>
        <fullName evidence="6 7">6-phosphogluconolactonase</fullName>
        <shortName evidence="7">6PGL</shortName>
        <ecNumber evidence="5 7">3.1.1.31</ecNumber>
    </recommendedName>
</protein>
<dbReference type="EMBL" id="JAROAV010000024">
    <property type="protein sequence ID" value="MDF8264048.1"/>
    <property type="molecule type" value="Genomic_DNA"/>
</dbReference>
<keyword evidence="11" id="KW-1185">Reference proteome</keyword>
<dbReference type="InterPro" id="IPR005900">
    <property type="entry name" value="6-phosphogluconolactonase_DevB"/>
</dbReference>
<evidence type="ECO:0000256" key="6">
    <source>
        <dbReference type="ARBA" id="ARBA00020337"/>
    </source>
</evidence>
<keyword evidence="7 10" id="KW-0378">Hydrolase</keyword>
<dbReference type="CDD" id="cd01400">
    <property type="entry name" value="6PGL"/>
    <property type="match status" value="1"/>
</dbReference>